<dbReference type="AlphaFoldDB" id="A0A2T7PLR6"/>
<gene>
    <name evidence="2" type="ORF">C0Q70_05645</name>
</gene>
<comment type="caution">
    <text evidence="2">The sequence shown here is derived from an EMBL/GenBank/DDBJ whole genome shotgun (WGS) entry which is preliminary data.</text>
</comment>
<name>A0A2T7PLR6_POMCA</name>
<protein>
    <submittedName>
        <fullName evidence="2">Uncharacterized protein</fullName>
    </submittedName>
</protein>
<dbReference type="EMBL" id="PZQS01000003">
    <property type="protein sequence ID" value="PVD34373.1"/>
    <property type="molecule type" value="Genomic_DNA"/>
</dbReference>
<dbReference type="Proteomes" id="UP000245119">
    <property type="component" value="Linkage Group LG3"/>
</dbReference>
<keyword evidence="3" id="KW-1185">Reference proteome</keyword>
<feature type="chain" id="PRO_5015781303" evidence="1">
    <location>
        <begin position="18"/>
        <end position="184"/>
    </location>
</feature>
<keyword evidence="1" id="KW-0732">Signal</keyword>
<evidence type="ECO:0000256" key="1">
    <source>
        <dbReference type="SAM" id="SignalP"/>
    </source>
</evidence>
<evidence type="ECO:0000313" key="2">
    <source>
        <dbReference type="EMBL" id="PVD34373.1"/>
    </source>
</evidence>
<feature type="signal peptide" evidence="1">
    <location>
        <begin position="1"/>
        <end position="17"/>
    </location>
</feature>
<accession>A0A2T7PLR6</accession>
<proteinExistence type="predicted"/>
<sequence>MAALPFLLVVLVTSCVADNNCLPYDPEPSFHENQCYVHHSFRELDGLLTGASTSSHQTVYMSVIVMHRYIHKCDSFEMAVGRLFHIGPADVGRRQSTSQEYLYYERMLHPKLETIREESDIACVQALINKYHDAAARFWASRNGIEYTTVEVTTHSTTTHAPVPTTTTAAVTYPPGDSEHTSRF</sequence>
<evidence type="ECO:0000313" key="3">
    <source>
        <dbReference type="Proteomes" id="UP000245119"/>
    </source>
</evidence>
<reference evidence="2 3" key="1">
    <citation type="submission" date="2018-04" db="EMBL/GenBank/DDBJ databases">
        <title>The genome of golden apple snail Pomacea canaliculata provides insight into stress tolerance and invasive adaptation.</title>
        <authorList>
            <person name="Liu C."/>
            <person name="Liu B."/>
            <person name="Ren Y."/>
            <person name="Zhang Y."/>
            <person name="Wang H."/>
            <person name="Li S."/>
            <person name="Jiang F."/>
            <person name="Yin L."/>
            <person name="Zhang G."/>
            <person name="Qian W."/>
            <person name="Fan W."/>
        </authorList>
    </citation>
    <scope>NUCLEOTIDE SEQUENCE [LARGE SCALE GENOMIC DNA]</scope>
    <source>
        <strain evidence="2">SZHN2017</strain>
        <tissue evidence="2">Muscle</tissue>
    </source>
</reference>
<organism evidence="2 3">
    <name type="scientific">Pomacea canaliculata</name>
    <name type="common">Golden apple snail</name>
    <dbReference type="NCBI Taxonomy" id="400727"/>
    <lineage>
        <taxon>Eukaryota</taxon>
        <taxon>Metazoa</taxon>
        <taxon>Spiralia</taxon>
        <taxon>Lophotrochozoa</taxon>
        <taxon>Mollusca</taxon>
        <taxon>Gastropoda</taxon>
        <taxon>Caenogastropoda</taxon>
        <taxon>Architaenioglossa</taxon>
        <taxon>Ampullarioidea</taxon>
        <taxon>Ampullariidae</taxon>
        <taxon>Pomacea</taxon>
    </lineage>
</organism>